<name>A0A2G4F148_9CYAN</name>
<dbReference type="Pfam" id="PF13827">
    <property type="entry name" value="DUF4189"/>
    <property type="match status" value="1"/>
</dbReference>
<comment type="caution">
    <text evidence="3">The sequence shown here is derived from an EMBL/GenBank/DDBJ whole genome shotgun (WGS) entry which is preliminary data.</text>
</comment>
<evidence type="ECO:0000313" key="3">
    <source>
        <dbReference type="EMBL" id="PHX55475.1"/>
    </source>
</evidence>
<sequence length="130" mass="13063">MFQKLFSKCVIATVLTLPILLCTQTAQAQNKHGATAYSATSDTTGISWDHATEKAALDAAVAACNQQSGGANDCKPLTSNTNNCGAIVVGKGGAGAGWGDDKASAEAQALAACSELPGGSCKVQLSVCNK</sequence>
<accession>A0A2G4F148</accession>
<dbReference type="RefSeq" id="WP_096828454.1">
    <property type="nucleotide sequence ID" value="NZ_NXIB02000051.1"/>
</dbReference>
<reference evidence="3" key="1">
    <citation type="submission" date="2017-10" db="EMBL/GenBank/DDBJ databases">
        <title>Draft genome sequence of the planktic cyanobacteria Tychonema bourrellyi isolated from alpine lentic freshwater.</title>
        <authorList>
            <person name="Tett A."/>
            <person name="Armanini F."/>
            <person name="Asnicar F."/>
            <person name="Boscaini A."/>
            <person name="Pasolli E."/>
            <person name="Zolfo M."/>
            <person name="Donati C."/>
            <person name="Salmaso N."/>
            <person name="Segata N."/>
        </authorList>
    </citation>
    <scope>NUCLEOTIDE SEQUENCE</scope>
    <source>
        <strain evidence="3">FEM_GT703</strain>
    </source>
</reference>
<feature type="chain" id="PRO_5013552150" evidence="1">
    <location>
        <begin position="29"/>
        <end position="130"/>
    </location>
</feature>
<proteinExistence type="predicted"/>
<dbReference type="Proteomes" id="UP000226442">
    <property type="component" value="Unassembled WGS sequence"/>
</dbReference>
<dbReference type="OrthoDB" id="460745at2"/>
<dbReference type="EMBL" id="NXIB02000051">
    <property type="protein sequence ID" value="PHX55475.1"/>
    <property type="molecule type" value="Genomic_DNA"/>
</dbReference>
<dbReference type="AlphaFoldDB" id="A0A2G4F148"/>
<gene>
    <name evidence="3" type="ORF">CP500_010650</name>
</gene>
<protein>
    <submittedName>
        <fullName evidence="3">DUF4189 domain-containing protein</fullName>
    </submittedName>
</protein>
<evidence type="ECO:0000256" key="1">
    <source>
        <dbReference type="SAM" id="SignalP"/>
    </source>
</evidence>
<keyword evidence="4" id="KW-1185">Reference proteome</keyword>
<dbReference type="InterPro" id="IPR025240">
    <property type="entry name" value="DUF4189"/>
</dbReference>
<evidence type="ECO:0000313" key="4">
    <source>
        <dbReference type="Proteomes" id="UP000226442"/>
    </source>
</evidence>
<feature type="domain" description="DUF4189" evidence="2">
    <location>
        <begin position="32"/>
        <end position="128"/>
    </location>
</feature>
<evidence type="ECO:0000259" key="2">
    <source>
        <dbReference type="Pfam" id="PF13827"/>
    </source>
</evidence>
<organism evidence="3 4">
    <name type="scientific">Tychonema bourrellyi FEM_GT703</name>
    <dbReference type="NCBI Taxonomy" id="2040638"/>
    <lineage>
        <taxon>Bacteria</taxon>
        <taxon>Bacillati</taxon>
        <taxon>Cyanobacteriota</taxon>
        <taxon>Cyanophyceae</taxon>
        <taxon>Oscillatoriophycideae</taxon>
        <taxon>Oscillatoriales</taxon>
        <taxon>Microcoleaceae</taxon>
        <taxon>Tychonema</taxon>
    </lineage>
</organism>
<keyword evidence="1" id="KW-0732">Signal</keyword>
<feature type="signal peptide" evidence="1">
    <location>
        <begin position="1"/>
        <end position="28"/>
    </location>
</feature>